<dbReference type="EMBL" id="HG675525">
    <property type="protein sequence ID" value="CDJ41160.1"/>
    <property type="molecule type" value="Genomic_DNA"/>
</dbReference>
<dbReference type="VEuPathDB" id="ToxoDB:ETH_00023960"/>
<dbReference type="RefSeq" id="XP_013231910.1">
    <property type="nucleotide sequence ID" value="XM_013376456.1"/>
</dbReference>
<gene>
    <name evidence="1" type="ORF">ETH_00023960</name>
</gene>
<proteinExistence type="predicted"/>
<evidence type="ECO:0000313" key="2">
    <source>
        <dbReference type="Proteomes" id="UP000030747"/>
    </source>
</evidence>
<dbReference type="GeneID" id="25253904"/>
<evidence type="ECO:0000313" key="1">
    <source>
        <dbReference type="EMBL" id="CDJ41160.1"/>
    </source>
</evidence>
<reference evidence="1" key="2">
    <citation type="submission" date="2013-10" db="EMBL/GenBank/DDBJ databases">
        <authorList>
            <person name="Aslett M."/>
        </authorList>
    </citation>
    <scope>NUCLEOTIDE SEQUENCE [LARGE SCALE GENOMIC DNA]</scope>
    <source>
        <strain evidence="1">Houghton</strain>
    </source>
</reference>
<sequence>MQNCTPAQVIERDLQIQEREKLFVQLKTALNKQPGVEVFAQMQTLQAAVKSRYIDGRRIEAGEQQKEQQLQEQPADEASRTDTFFSSSTFEYLTGGASSIQS</sequence>
<dbReference type="AlphaFoldDB" id="U6L073"/>
<dbReference type="VEuPathDB" id="ToxoDB:ETH2_0530900"/>
<dbReference type="Proteomes" id="UP000030747">
    <property type="component" value="Unassembled WGS sequence"/>
</dbReference>
<keyword evidence="2" id="KW-1185">Reference proteome</keyword>
<reference evidence="1" key="1">
    <citation type="submission" date="2013-10" db="EMBL/GenBank/DDBJ databases">
        <title>Genomic analysis of the causative agents of coccidiosis in chickens.</title>
        <authorList>
            <person name="Reid A.J."/>
            <person name="Blake D."/>
            <person name="Billington K."/>
            <person name="Browne H."/>
            <person name="Dunn M."/>
            <person name="Hung S."/>
            <person name="Kawahara F."/>
            <person name="Miranda-Saavedra D."/>
            <person name="Mourier T."/>
            <person name="Nagra H."/>
            <person name="Otto T.D."/>
            <person name="Rawlings N."/>
            <person name="Sanchez A."/>
            <person name="Sanders M."/>
            <person name="Subramaniam C."/>
            <person name="Tay Y."/>
            <person name="Dear P."/>
            <person name="Doerig C."/>
            <person name="Gruber A."/>
            <person name="Parkinson J."/>
            <person name="Shirley M."/>
            <person name="Wan K.L."/>
            <person name="Berriman M."/>
            <person name="Tomley F."/>
            <person name="Pain A."/>
        </authorList>
    </citation>
    <scope>NUCLEOTIDE SEQUENCE [LARGE SCALE GENOMIC DNA]</scope>
    <source>
        <strain evidence="1">Houghton</strain>
    </source>
</reference>
<accession>U6L073</accession>
<protein>
    <submittedName>
        <fullName evidence="1">Uncharacterized protein</fullName>
    </submittedName>
</protein>
<name>U6L073_EIMTE</name>
<organism evidence="1 2">
    <name type="scientific">Eimeria tenella</name>
    <name type="common">Coccidian parasite</name>
    <dbReference type="NCBI Taxonomy" id="5802"/>
    <lineage>
        <taxon>Eukaryota</taxon>
        <taxon>Sar</taxon>
        <taxon>Alveolata</taxon>
        <taxon>Apicomplexa</taxon>
        <taxon>Conoidasida</taxon>
        <taxon>Coccidia</taxon>
        <taxon>Eucoccidiorida</taxon>
        <taxon>Eimeriorina</taxon>
        <taxon>Eimeriidae</taxon>
        <taxon>Eimeria</taxon>
    </lineage>
</organism>
<dbReference type="OrthoDB" id="264785at2759"/>